<feature type="non-terminal residue" evidence="2">
    <location>
        <position position="34"/>
    </location>
</feature>
<proteinExistence type="predicted"/>
<sequence length="34" mass="3619">MKFILAPLCLPTCLLTGTMSSSSLVDAKNKGSYQ</sequence>
<accession>A6KJP4</accession>
<organism evidence="2 3">
    <name type="scientific">Rattus norvegicus</name>
    <name type="common">Rat</name>
    <dbReference type="NCBI Taxonomy" id="10116"/>
    <lineage>
        <taxon>Eukaryota</taxon>
        <taxon>Metazoa</taxon>
        <taxon>Chordata</taxon>
        <taxon>Craniata</taxon>
        <taxon>Vertebrata</taxon>
        <taxon>Euteleostomi</taxon>
        <taxon>Mammalia</taxon>
        <taxon>Eutheria</taxon>
        <taxon>Euarchontoglires</taxon>
        <taxon>Glires</taxon>
        <taxon>Rodentia</taxon>
        <taxon>Myomorpha</taxon>
        <taxon>Muroidea</taxon>
        <taxon>Muridae</taxon>
        <taxon>Murinae</taxon>
        <taxon>Rattus</taxon>
    </lineage>
</organism>
<keyword evidence="1" id="KW-0732">Signal</keyword>
<evidence type="ECO:0000313" key="2">
    <source>
        <dbReference type="EMBL" id="EDL82954.1"/>
    </source>
</evidence>
<reference evidence="3" key="1">
    <citation type="submission" date="2005-09" db="EMBL/GenBank/DDBJ databases">
        <authorList>
            <person name="Mural R.J."/>
            <person name="Li P.W."/>
            <person name="Adams M.D."/>
            <person name="Amanatides P.G."/>
            <person name="Baden-Tillson H."/>
            <person name="Barnstead M."/>
            <person name="Chin S.H."/>
            <person name="Dew I."/>
            <person name="Evans C.A."/>
            <person name="Ferriera S."/>
            <person name="Flanigan M."/>
            <person name="Fosler C."/>
            <person name="Glodek A."/>
            <person name="Gu Z."/>
            <person name="Holt R.A."/>
            <person name="Jennings D."/>
            <person name="Kraft C.L."/>
            <person name="Lu F."/>
            <person name="Nguyen T."/>
            <person name="Nusskern D.R."/>
            <person name="Pfannkoch C.M."/>
            <person name="Sitter C."/>
            <person name="Sutton G.G."/>
            <person name="Venter J.C."/>
            <person name="Wang Z."/>
            <person name="Woodage T."/>
            <person name="Zheng X.H."/>
            <person name="Zhong F."/>
        </authorList>
    </citation>
    <scope>NUCLEOTIDE SEQUENCE [LARGE SCALE GENOMIC DNA]</scope>
    <source>
        <strain>BN</strain>
        <strain evidence="3">Sprague-Dawley</strain>
    </source>
</reference>
<evidence type="ECO:0000256" key="1">
    <source>
        <dbReference type="SAM" id="SignalP"/>
    </source>
</evidence>
<feature type="signal peptide" evidence="1">
    <location>
        <begin position="1"/>
        <end position="20"/>
    </location>
</feature>
<evidence type="ECO:0000313" key="3">
    <source>
        <dbReference type="Proteomes" id="UP000234681"/>
    </source>
</evidence>
<protein>
    <submittedName>
        <fullName evidence="2">RCG23632</fullName>
    </submittedName>
</protein>
<gene>
    <name evidence="2" type="ORF">rCG_23632</name>
</gene>
<dbReference type="Proteomes" id="UP000234681">
    <property type="component" value="Chromosome 2"/>
</dbReference>
<feature type="chain" id="PRO_5039908087" evidence="1">
    <location>
        <begin position="21"/>
        <end position="34"/>
    </location>
</feature>
<name>A6KJP4_RAT</name>
<dbReference type="EMBL" id="CH474058">
    <property type="protein sequence ID" value="EDL82954.1"/>
    <property type="molecule type" value="Genomic_DNA"/>
</dbReference>
<dbReference type="AlphaFoldDB" id="A6KJP4"/>